<feature type="compositionally biased region" description="Low complexity" evidence="1">
    <location>
        <begin position="598"/>
        <end position="607"/>
    </location>
</feature>
<proteinExistence type="predicted"/>
<feature type="region of interest" description="Disordered" evidence="1">
    <location>
        <begin position="220"/>
        <end position="466"/>
    </location>
</feature>
<keyword evidence="2" id="KW-0472">Membrane</keyword>
<sequence>MEFGTLFFLCFAACPMIVGLIDHLSGAPQLSNDINFIIGLTIMILLLFGSTVHFIVELLAPFARCAYDTLGFLFHTSRYIFHLLYVVARYAYEALDLYGTMLRFFTETEFDIPATQFLVIFAVLSLVGFIAVKDDSEWNNEAVGIHQEPEPVLVAAGPATTVSPPPHDDSAAVVSSLPPRASAVRVQRLIRAAPAPVIAAAAPLEPAPVIAAKKVVRFSLSSPPPAAPAPSSPPSPPRRTAETPTDSPAQSDGSVSLPPAPDAPPAPAPSLSPLPPPHMAEMPAASPPPPAPPAPLSPTPSGLAGPAPSRPATPPLAAAEIAVAPPSAPEGMDIDGRGQPGAQATASQEDASMADAPAEISSGSPEPQDAEMGGEGEGESAASPEDTQMGYAPVPDSSGPAEGDEEETSDVDMEEDLSNKSVLQILGPIPHNPSPFSRVPSKAASPYSMPQQPGQPYYNYRPRVSPDYSANPASPAYTLVTQLQRTPIVYRPIMPTHAGAPSASSNQAPAPVIDPQLLAPGPAYPPRQPAHAPRQPALPFNEPILQPYKPIVPPRTATWPKEDLEYWVNAKKWEQGSAAADGAGETARKPKQPRLESAGAADEGAAAPQKPVGEDLRAKLRNLPGNSVLKKRDAAPASDGDAAETSADSALKKTKVETEEAAEAAGPAKMG</sequence>
<feature type="compositionally biased region" description="Low complexity" evidence="1">
    <location>
        <begin position="315"/>
        <end position="325"/>
    </location>
</feature>
<evidence type="ECO:0000256" key="2">
    <source>
        <dbReference type="SAM" id="Phobius"/>
    </source>
</evidence>
<keyword evidence="2" id="KW-1133">Transmembrane helix</keyword>
<feature type="region of interest" description="Disordered" evidence="1">
    <location>
        <begin position="497"/>
        <end position="550"/>
    </location>
</feature>
<reference evidence="3 4" key="1">
    <citation type="submission" date="2017-03" db="EMBL/GenBank/DDBJ databases">
        <title>Genomes of endolithic fungi from Antarctica.</title>
        <authorList>
            <person name="Coleine C."/>
            <person name="Masonjones S."/>
            <person name="Stajich J.E."/>
        </authorList>
    </citation>
    <scope>NUCLEOTIDE SEQUENCE [LARGE SCALE GENOMIC DNA]</scope>
    <source>
        <strain evidence="3 4">CCFEE 5184</strain>
    </source>
</reference>
<name>A0A4U0X7K2_9PEZI</name>
<evidence type="ECO:0000313" key="3">
    <source>
        <dbReference type="EMBL" id="TKA72504.1"/>
    </source>
</evidence>
<feature type="compositionally biased region" description="Pro residues" evidence="1">
    <location>
        <begin position="222"/>
        <end position="237"/>
    </location>
</feature>
<feature type="transmembrane region" description="Helical" evidence="2">
    <location>
        <begin position="36"/>
        <end position="60"/>
    </location>
</feature>
<comment type="caution">
    <text evidence="3">The sequence shown here is derived from an EMBL/GenBank/DDBJ whole genome shotgun (WGS) entry which is preliminary data.</text>
</comment>
<feature type="compositionally biased region" description="Pro residues" evidence="1">
    <location>
        <begin position="258"/>
        <end position="278"/>
    </location>
</feature>
<protein>
    <submittedName>
        <fullName evidence="3">Uncharacterized protein</fullName>
    </submittedName>
</protein>
<organism evidence="3 4">
    <name type="scientific">Friedmanniomyces simplex</name>
    <dbReference type="NCBI Taxonomy" id="329884"/>
    <lineage>
        <taxon>Eukaryota</taxon>
        <taxon>Fungi</taxon>
        <taxon>Dikarya</taxon>
        <taxon>Ascomycota</taxon>
        <taxon>Pezizomycotina</taxon>
        <taxon>Dothideomycetes</taxon>
        <taxon>Dothideomycetidae</taxon>
        <taxon>Mycosphaerellales</taxon>
        <taxon>Teratosphaeriaceae</taxon>
        <taxon>Friedmanniomyces</taxon>
    </lineage>
</organism>
<feature type="compositionally biased region" description="Polar residues" evidence="1">
    <location>
        <begin position="242"/>
        <end position="254"/>
    </location>
</feature>
<feature type="compositionally biased region" description="Acidic residues" evidence="1">
    <location>
        <begin position="402"/>
        <end position="416"/>
    </location>
</feature>
<dbReference type="EMBL" id="NAJQ01000306">
    <property type="protein sequence ID" value="TKA72504.1"/>
    <property type="molecule type" value="Genomic_DNA"/>
</dbReference>
<feature type="region of interest" description="Disordered" evidence="1">
    <location>
        <begin position="576"/>
        <end position="671"/>
    </location>
</feature>
<gene>
    <name evidence="3" type="ORF">B0A55_07022</name>
</gene>
<feature type="compositionally biased region" description="Low complexity" evidence="1">
    <location>
        <begin position="498"/>
        <end position="511"/>
    </location>
</feature>
<evidence type="ECO:0000256" key="1">
    <source>
        <dbReference type="SAM" id="MobiDB-lite"/>
    </source>
</evidence>
<evidence type="ECO:0000313" key="4">
    <source>
        <dbReference type="Proteomes" id="UP000309340"/>
    </source>
</evidence>
<dbReference type="STRING" id="329884.A0A4U0X7K2"/>
<keyword evidence="4" id="KW-1185">Reference proteome</keyword>
<feature type="compositionally biased region" description="Pro residues" evidence="1">
    <location>
        <begin position="285"/>
        <end position="298"/>
    </location>
</feature>
<accession>A0A4U0X7K2</accession>
<keyword evidence="2" id="KW-0812">Transmembrane</keyword>
<feature type="compositionally biased region" description="Low complexity" evidence="1">
    <location>
        <begin position="529"/>
        <end position="539"/>
    </location>
</feature>
<dbReference type="Proteomes" id="UP000309340">
    <property type="component" value="Unassembled WGS sequence"/>
</dbReference>
<dbReference type="AlphaFoldDB" id="A0A4U0X7K2"/>
<feature type="compositionally biased region" description="Acidic residues" evidence="1">
    <location>
        <begin position="368"/>
        <end position="378"/>
    </location>
</feature>